<dbReference type="Proteomes" id="UP001549307">
    <property type="component" value="Unassembled WGS sequence"/>
</dbReference>
<accession>A0ABV2P7W9</accession>
<comment type="caution">
    <text evidence="1">The sequence shown here is derived from an EMBL/GenBank/DDBJ whole genome shotgun (WGS) entry which is preliminary data.</text>
</comment>
<sequence length="67" mass="7094">MSNTKRDVTRLALDALASGGFALAGSGAIREHGIIDRPTQGIDLFTSVTSTEAFALSTQRLATAMRR</sequence>
<organism evidence="1 2">
    <name type="scientific">Arthrobacter bambusae</name>
    <dbReference type="NCBI Taxonomy" id="1338426"/>
    <lineage>
        <taxon>Bacteria</taxon>
        <taxon>Bacillati</taxon>
        <taxon>Actinomycetota</taxon>
        <taxon>Actinomycetes</taxon>
        <taxon>Micrococcales</taxon>
        <taxon>Micrococcaceae</taxon>
        <taxon>Arthrobacter</taxon>
    </lineage>
</organism>
<proteinExistence type="predicted"/>
<gene>
    <name evidence="1" type="ORF">ABIE37_002668</name>
</gene>
<dbReference type="RefSeq" id="WP_354230266.1">
    <property type="nucleotide sequence ID" value="NZ_JBEPSN010000006.1"/>
</dbReference>
<evidence type="ECO:0000313" key="2">
    <source>
        <dbReference type="Proteomes" id="UP001549307"/>
    </source>
</evidence>
<dbReference type="GeneID" id="92753603"/>
<keyword evidence="2" id="KW-1185">Reference proteome</keyword>
<dbReference type="EMBL" id="JBEPSN010000006">
    <property type="protein sequence ID" value="MET4540880.1"/>
    <property type="molecule type" value="Genomic_DNA"/>
</dbReference>
<protein>
    <submittedName>
        <fullName evidence="1">Uncharacterized protein</fullName>
    </submittedName>
</protein>
<evidence type="ECO:0000313" key="1">
    <source>
        <dbReference type="EMBL" id="MET4540880.1"/>
    </source>
</evidence>
<name>A0ABV2P7W9_9MICC</name>
<reference evidence="1 2" key="1">
    <citation type="submission" date="2024-06" db="EMBL/GenBank/DDBJ databases">
        <title>Sorghum-associated microbial communities from plants grown in Nebraska, USA.</title>
        <authorList>
            <person name="Schachtman D."/>
        </authorList>
    </citation>
    <scope>NUCLEOTIDE SEQUENCE [LARGE SCALE GENOMIC DNA]</scope>
    <source>
        <strain evidence="1 2">3552</strain>
    </source>
</reference>